<sequence length="54" mass="6092">MMLSKSIWTGDSHYLQVETLYRCSSHRHLPGPRFFVRGNASMPWASNGVPGEQA</sequence>
<reference evidence="2" key="1">
    <citation type="submission" date="2014-09" db="EMBL/GenBank/DDBJ databases">
        <authorList>
            <person name="Sharma Rahul"/>
            <person name="Thines Marco"/>
        </authorList>
    </citation>
    <scope>NUCLEOTIDE SEQUENCE [LARGE SCALE GENOMIC DNA]</scope>
</reference>
<evidence type="ECO:0000313" key="2">
    <source>
        <dbReference type="Proteomes" id="UP000054928"/>
    </source>
</evidence>
<dbReference type="AlphaFoldDB" id="A0A0P1B2S7"/>
<accession>A0A0P1B2S7</accession>
<dbReference type="RefSeq" id="XP_024584695.1">
    <property type="nucleotide sequence ID" value="XM_024719392.1"/>
</dbReference>
<name>A0A0P1B2S7_PLAHL</name>
<dbReference type="EMBL" id="CCYD01002939">
    <property type="protein sequence ID" value="CEG48326.1"/>
    <property type="molecule type" value="Genomic_DNA"/>
</dbReference>
<proteinExistence type="predicted"/>
<organism evidence="1 2">
    <name type="scientific">Plasmopara halstedii</name>
    <name type="common">Downy mildew of sunflower</name>
    <dbReference type="NCBI Taxonomy" id="4781"/>
    <lineage>
        <taxon>Eukaryota</taxon>
        <taxon>Sar</taxon>
        <taxon>Stramenopiles</taxon>
        <taxon>Oomycota</taxon>
        <taxon>Peronosporomycetes</taxon>
        <taxon>Peronosporales</taxon>
        <taxon>Peronosporaceae</taxon>
        <taxon>Plasmopara</taxon>
    </lineage>
</organism>
<dbReference type="Proteomes" id="UP000054928">
    <property type="component" value="Unassembled WGS sequence"/>
</dbReference>
<protein>
    <submittedName>
        <fullName evidence="1">Uncharacterized protein</fullName>
    </submittedName>
</protein>
<keyword evidence="2" id="KW-1185">Reference proteome</keyword>
<dbReference type="GeneID" id="36401208"/>
<evidence type="ECO:0000313" key="1">
    <source>
        <dbReference type="EMBL" id="CEG48326.1"/>
    </source>
</evidence>